<reference evidence="1 2" key="1">
    <citation type="submission" date="2019-12" db="EMBL/GenBank/DDBJ databases">
        <title>A genome sequence resource for the geographically widespread anthracnose pathogen Colletotrichum asianum.</title>
        <authorList>
            <person name="Meng Y."/>
        </authorList>
    </citation>
    <scope>NUCLEOTIDE SEQUENCE [LARGE SCALE GENOMIC DNA]</scope>
    <source>
        <strain evidence="1 2">ICMP 18580</strain>
    </source>
</reference>
<gene>
    <name evidence="1" type="ORF">GQ607_014440</name>
</gene>
<protein>
    <submittedName>
        <fullName evidence="1">Uncharacterized protein</fullName>
    </submittedName>
</protein>
<evidence type="ECO:0000313" key="1">
    <source>
        <dbReference type="EMBL" id="KAF0318314.1"/>
    </source>
</evidence>
<comment type="caution">
    <text evidence="1">The sequence shown here is derived from an EMBL/GenBank/DDBJ whole genome shotgun (WGS) entry which is preliminary data.</text>
</comment>
<accession>A0A8H3W1Q7</accession>
<evidence type="ECO:0000313" key="2">
    <source>
        <dbReference type="Proteomes" id="UP000434172"/>
    </source>
</evidence>
<keyword evidence="2" id="KW-1185">Reference proteome</keyword>
<name>A0A8H3W1Q7_9PEZI</name>
<dbReference type="AlphaFoldDB" id="A0A8H3W1Q7"/>
<proteinExistence type="predicted"/>
<dbReference type="EMBL" id="WOWK01000112">
    <property type="protein sequence ID" value="KAF0318314.1"/>
    <property type="molecule type" value="Genomic_DNA"/>
</dbReference>
<sequence length="69" mass="7628">MSRICLSSKKVELFARLWWGGAGSPFTLPAHGKHQQQQQQLTASAAARGITDITCFDHVLRGVMRLCLC</sequence>
<organism evidence="1 2">
    <name type="scientific">Colletotrichum asianum</name>
    <dbReference type="NCBI Taxonomy" id="702518"/>
    <lineage>
        <taxon>Eukaryota</taxon>
        <taxon>Fungi</taxon>
        <taxon>Dikarya</taxon>
        <taxon>Ascomycota</taxon>
        <taxon>Pezizomycotina</taxon>
        <taxon>Sordariomycetes</taxon>
        <taxon>Hypocreomycetidae</taxon>
        <taxon>Glomerellales</taxon>
        <taxon>Glomerellaceae</taxon>
        <taxon>Colletotrichum</taxon>
        <taxon>Colletotrichum gloeosporioides species complex</taxon>
    </lineage>
</organism>
<dbReference type="Proteomes" id="UP000434172">
    <property type="component" value="Unassembled WGS sequence"/>
</dbReference>